<organism evidence="1 2">
    <name type="scientific">Acaulospora colombiana</name>
    <dbReference type="NCBI Taxonomy" id="27376"/>
    <lineage>
        <taxon>Eukaryota</taxon>
        <taxon>Fungi</taxon>
        <taxon>Fungi incertae sedis</taxon>
        <taxon>Mucoromycota</taxon>
        <taxon>Glomeromycotina</taxon>
        <taxon>Glomeromycetes</taxon>
        <taxon>Diversisporales</taxon>
        <taxon>Acaulosporaceae</taxon>
        <taxon>Acaulospora</taxon>
    </lineage>
</organism>
<evidence type="ECO:0000313" key="1">
    <source>
        <dbReference type="EMBL" id="CAG8624561.1"/>
    </source>
</evidence>
<keyword evidence="2" id="KW-1185">Reference proteome</keyword>
<feature type="non-terminal residue" evidence="1">
    <location>
        <position position="1"/>
    </location>
</feature>
<comment type="caution">
    <text evidence="1">The sequence shown here is derived from an EMBL/GenBank/DDBJ whole genome shotgun (WGS) entry which is preliminary data.</text>
</comment>
<dbReference type="Proteomes" id="UP000789525">
    <property type="component" value="Unassembled WGS sequence"/>
</dbReference>
<gene>
    <name evidence="1" type="ORF">ACOLOM_LOCUS7446</name>
</gene>
<evidence type="ECO:0000313" key="2">
    <source>
        <dbReference type="Proteomes" id="UP000789525"/>
    </source>
</evidence>
<dbReference type="EMBL" id="CAJVPT010017192">
    <property type="protein sequence ID" value="CAG8624561.1"/>
    <property type="molecule type" value="Genomic_DNA"/>
</dbReference>
<name>A0ACA9MZN6_9GLOM</name>
<proteinExistence type="predicted"/>
<sequence>YSKNVLIHNNRLMITDFGLSKSREKIKEKNSTTIVGCAPQVYCDPQFLNDPSSYKQDKSSDIYSLGVIFWEISSGKVPQIGLIDIIIRGIRETPIDGTPLDYVNIYSQAWQGDPNQRPTIENILNYLEKVNLEPVFQKNVSVDENSIDDSSCVPEDSFTGISLDSKSGTSVLDEIQDQRDKAESYFEVGNYVEAIEIWDAILRNPRHTSGDQRHSVTYAKIILTGPSFIIQKQHKLGWVQKVRKK</sequence>
<protein>
    <submittedName>
        <fullName evidence="1">353_t:CDS:1</fullName>
    </submittedName>
</protein>
<reference evidence="1" key="1">
    <citation type="submission" date="2021-06" db="EMBL/GenBank/DDBJ databases">
        <authorList>
            <person name="Kallberg Y."/>
            <person name="Tangrot J."/>
            <person name="Rosling A."/>
        </authorList>
    </citation>
    <scope>NUCLEOTIDE SEQUENCE</scope>
    <source>
        <strain evidence="1">CL356</strain>
    </source>
</reference>
<accession>A0ACA9MZN6</accession>